<proteinExistence type="predicted"/>
<sequence length="137" mass="15113">MDIDDDKTPGLDVCTTLFFKAVWSVIGDDIVHVVQQFFIKGKLLKQLNATLITLAPKVLVNRVTRFLDKLIDVSQNAFVPGMTISSNFLLAQELFAGYNPRNLPPRFAMKVRECVTMMALSVCVNGSPQGFFSGQGA</sequence>
<accession>A0AAW2U479</accession>
<evidence type="ECO:0008006" key="2">
    <source>
        <dbReference type="Google" id="ProtNLM"/>
    </source>
</evidence>
<organism evidence="1">
    <name type="scientific">Sesamum latifolium</name>
    <dbReference type="NCBI Taxonomy" id="2727402"/>
    <lineage>
        <taxon>Eukaryota</taxon>
        <taxon>Viridiplantae</taxon>
        <taxon>Streptophyta</taxon>
        <taxon>Embryophyta</taxon>
        <taxon>Tracheophyta</taxon>
        <taxon>Spermatophyta</taxon>
        <taxon>Magnoliopsida</taxon>
        <taxon>eudicotyledons</taxon>
        <taxon>Gunneridae</taxon>
        <taxon>Pentapetalae</taxon>
        <taxon>asterids</taxon>
        <taxon>lamiids</taxon>
        <taxon>Lamiales</taxon>
        <taxon>Pedaliaceae</taxon>
        <taxon>Sesamum</taxon>
    </lineage>
</organism>
<gene>
    <name evidence="1" type="ORF">Slati_3780600</name>
</gene>
<protein>
    <recommendedName>
        <fullName evidence="2">Reverse transcriptase domain-containing protein</fullName>
    </recommendedName>
</protein>
<dbReference type="EMBL" id="JACGWN010000013">
    <property type="protein sequence ID" value="KAL0411909.1"/>
    <property type="molecule type" value="Genomic_DNA"/>
</dbReference>
<dbReference type="AlphaFoldDB" id="A0AAW2U479"/>
<name>A0AAW2U479_9LAMI</name>
<evidence type="ECO:0000313" key="1">
    <source>
        <dbReference type="EMBL" id="KAL0411909.1"/>
    </source>
</evidence>
<dbReference type="PANTHER" id="PTHR46890">
    <property type="entry name" value="NON-LTR RETROLELEMENT REVERSE TRANSCRIPTASE-LIKE PROTEIN-RELATED"/>
    <property type="match status" value="1"/>
</dbReference>
<dbReference type="PANTHER" id="PTHR46890:SF48">
    <property type="entry name" value="RNA-DIRECTED DNA POLYMERASE"/>
    <property type="match status" value="1"/>
</dbReference>
<comment type="caution">
    <text evidence="1">The sequence shown here is derived from an EMBL/GenBank/DDBJ whole genome shotgun (WGS) entry which is preliminary data.</text>
</comment>
<reference evidence="1" key="1">
    <citation type="submission" date="2020-06" db="EMBL/GenBank/DDBJ databases">
        <authorList>
            <person name="Li T."/>
            <person name="Hu X."/>
            <person name="Zhang T."/>
            <person name="Song X."/>
            <person name="Zhang H."/>
            <person name="Dai N."/>
            <person name="Sheng W."/>
            <person name="Hou X."/>
            <person name="Wei L."/>
        </authorList>
    </citation>
    <scope>NUCLEOTIDE SEQUENCE</scope>
    <source>
        <strain evidence="1">KEN1</strain>
        <tissue evidence="1">Leaf</tissue>
    </source>
</reference>
<reference evidence="1" key="2">
    <citation type="journal article" date="2024" name="Plant">
        <title>Genomic evolution and insights into agronomic trait innovations of Sesamum species.</title>
        <authorList>
            <person name="Miao H."/>
            <person name="Wang L."/>
            <person name="Qu L."/>
            <person name="Liu H."/>
            <person name="Sun Y."/>
            <person name="Le M."/>
            <person name="Wang Q."/>
            <person name="Wei S."/>
            <person name="Zheng Y."/>
            <person name="Lin W."/>
            <person name="Duan Y."/>
            <person name="Cao H."/>
            <person name="Xiong S."/>
            <person name="Wang X."/>
            <person name="Wei L."/>
            <person name="Li C."/>
            <person name="Ma Q."/>
            <person name="Ju M."/>
            <person name="Zhao R."/>
            <person name="Li G."/>
            <person name="Mu C."/>
            <person name="Tian Q."/>
            <person name="Mei H."/>
            <person name="Zhang T."/>
            <person name="Gao T."/>
            <person name="Zhang H."/>
        </authorList>
    </citation>
    <scope>NUCLEOTIDE SEQUENCE</scope>
    <source>
        <strain evidence="1">KEN1</strain>
    </source>
</reference>
<dbReference type="InterPro" id="IPR052343">
    <property type="entry name" value="Retrotransposon-Effector_Assoc"/>
</dbReference>